<protein>
    <submittedName>
        <fullName evidence="2">Methyltransferase family protein</fullName>
    </submittedName>
</protein>
<dbReference type="Pfam" id="PF13847">
    <property type="entry name" value="Methyltransf_31"/>
    <property type="match status" value="1"/>
</dbReference>
<dbReference type="SUPFAM" id="SSF53335">
    <property type="entry name" value="S-adenosyl-L-methionine-dependent methyltransferases"/>
    <property type="match status" value="1"/>
</dbReference>
<dbReference type="GO" id="GO:0032259">
    <property type="term" value="P:methylation"/>
    <property type="evidence" value="ECO:0007669"/>
    <property type="project" value="UniProtKB-KW"/>
</dbReference>
<organism evidence="2 3">
    <name type="scientific">Actinocorallia herbida</name>
    <dbReference type="NCBI Taxonomy" id="58109"/>
    <lineage>
        <taxon>Bacteria</taxon>
        <taxon>Bacillati</taxon>
        <taxon>Actinomycetota</taxon>
        <taxon>Actinomycetes</taxon>
        <taxon>Streptosporangiales</taxon>
        <taxon>Thermomonosporaceae</taxon>
        <taxon>Actinocorallia</taxon>
    </lineage>
</organism>
<keyword evidence="2" id="KW-0489">Methyltransferase</keyword>
<dbReference type="EMBL" id="RJKE01000001">
    <property type="protein sequence ID" value="ROO83122.1"/>
    <property type="molecule type" value="Genomic_DNA"/>
</dbReference>
<dbReference type="GO" id="GO:0008168">
    <property type="term" value="F:methyltransferase activity"/>
    <property type="evidence" value="ECO:0007669"/>
    <property type="project" value="UniProtKB-KW"/>
</dbReference>
<proteinExistence type="predicted"/>
<evidence type="ECO:0000313" key="3">
    <source>
        <dbReference type="Proteomes" id="UP000272400"/>
    </source>
</evidence>
<dbReference type="Proteomes" id="UP000272400">
    <property type="component" value="Unassembled WGS sequence"/>
</dbReference>
<reference evidence="2 3" key="1">
    <citation type="submission" date="2018-11" db="EMBL/GenBank/DDBJ databases">
        <title>Sequencing the genomes of 1000 actinobacteria strains.</title>
        <authorList>
            <person name="Klenk H.-P."/>
        </authorList>
    </citation>
    <scope>NUCLEOTIDE SEQUENCE [LARGE SCALE GENOMIC DNA]</scope>
    <source>
        <strain evidence="2 3">DSM 44254</strain>
    </source>
</reference>
<accession>A0A3N1CP95</accession>
<sequence>MTVMSEETVTAAVREFCGYAEPELDLEDVCLEVRAGAAEVGRALARRVRHITALDESLEALADGKRRADRDALTNITFQRGDAAALPYLDRTFTLLLCNDALGTVADPVAVLRELVRVSRPGAGIVVADPDFSEADLCALVVAAGGEIKRSKTSGSRAFVHATAH</sequence>
<evidence type="ECO:0000259" key="1">
    <source>
        <dbReference type="Pfam" id="PF13847"/>
    </source>
</evidence>
<dbReference type="InterPro" id="IPR029063">
    <property type="entry name" value="SAM-dependent_MTases_sf"/>
</dbReference>
<keyword evidence="2" id="KW-0808">Transferase</keyword>
<feature type="domain" description="Methyltransferase" evidence="1">
    <location>
        <begin position="31"/>
        <end position="139"/>
    </location>
</feature>
<dbReference type="CDD" id="cd02440">
    <property type="entry name" value="AdoMet_MTases"/>
    <property type="match status" value="1"/>
</dbReference>
<dbReference type="Gene3D" id="3.40.50.150">
    <property type="entry name" value="Vaccinia Virus protein VP39"/>
    <property type="match status" value="1"/>
</dbReference>
<comment type="caution">
    <text evidence="2">The sequence shown here is derived from an EMBL/GenBank/DDBJ whole genome shotgun (WGS) entry which is preliminary data.</text>
</comment>
<dbReference type="InterPro" id="IPR025714">
    <property type="entry name" value="Methyltranfer_dom"/>
</dbReference>
<keyword evidence="3" id="KW-1185">Reference proteome</keyword>
<dbReference type="AlphaFoldDB" id="A0A3N1CP95"/>
<name>A0A3N1CP95_9ACTN</name>
<evidence type="ECO:0000313" key="2">
    <source>
        <dbReference type="EMBL" id="ROO83122.1"/>
    </source>
</evidence>
<gene>
    <name evidence="2" type="ORF">EDD29_0614</name>
</gene>